<evidence type="ECO:0000256" key="5">
    <source>
        <dbReference type="ARBA" id="ARBA00022771"/>
    </source>
</evidence>
<evidence type="ECO:0000259" key="10">
    <source>
        <dbReference type="Pfam" id="PF22379"/>
    </source>
</evidence>
<feature type="compositionally biased region" description="Low complexity" evidence="8">
    <location>
        <begin position="814"/>
        <end position="836"/>
    </location>
</feature>
<evidence type="ECO:0000256" key="3">
    <source>
        <dbReference type="ARBA" id="ARBA00022705"/>
    </source>
</evidence>
<keyword evidence="12" id="KW-1185">Reference proteome</keyword>
<keyword evidence="4" id="KW-0479">Metal-binding</keyword>
<feature type="region of interest" description="Disordered" evidence="8">
    <location>
        <begin position="566"/>
        <end position="617"/>
    </location>
</feature>
<reference evidence="11 12" key="1">
    <citation type="submission" date="2024-01" db="EMBL/GenBank/DDBJ databases">
        <authorList>
            <person name="Allen C."/>
            <person name="Tagirdzhanova G."/>
        </authorList>
    </citation>
    <scope>NUCLEOTIDE SEQUENCE [LARGE SCALE GENOMIC DNA]</scope>
</reference>
<evidence type="ECO:0000256" key="4">
    <source>
        <dbReference type="ARBA" id="ARBA00022723"/>
    </source>
</evidence>
<feature type="compositionally biased region" description="Low complexity" evidence="8">
    <location>
        <begin position="37"/>
        <end position="52"/>
    </location>
</feature>
<dbReference type="Gene3D" id="2.40.50.140">
    <property type="entry name" value="Nucleic acid-binding proteins"/>
    <property type="match status" value="1"/>
</dbReference>
<comment type="similarity">
    <text evidence="2">Belongs to the MCM10 family.</text>
</comment>
<comment type="caution">
    <text evidence="11">The sequence shown here is derived from an EMBL/GenBank/DDBJ whole genome shotgun (WGS) entry which is preliminary data.</text>
</comment>
<evidence type="ECO:0008006" key="13">
    <source>
        <dbReference type="Google" id="ProtNLM"/>
    </source>
</evidence>
<evidence type="ECO:0000259" key="9">
    <source>
        <dbReference type="Pfam" id="PF09329"/>
    </source>
</evidence>
<dbReference type="InterPro" id="IPR015408">
    <property type="entry name" value="Znf_Mcm10/DnaG"/>
</dbReference>
<keyword evidence="5" id="KW-0863">Zinc-finger</keyword>
<evidence type="ECO:0000256" key="1">
    <source>
        <dbReference type="ARBA" id="ARBA00004123"/>
    </source>
</evidence>
<dbReference type="PANTHER" id="PTHR13454">
    <property type="entry name" value="PROTEIN MCM10 HOMOLOG"/>
    <property type="match status" value="1"/>
</dbReference>
<keyword evidence="7" id="KW-0539">Nucleus</keyword>
<dbReference type="InterPro" id="IPR040184">
    <property type="entry name" value="Mcm10"/>
</dbReference>
<feature type="compositionally biased region" description="Low complexity" evidence="8">
    <location>
        <begin position="698"/>
        <end position="734"/>
    </location>
</feature>
<accession>A0ABP0C592</accession>
<comment type="subcellular location">
    <subcellularLocation>
        <location evidence="1">Nucleus</location>
    </subcellularLocation>
</comment>
<dbReference type="Pfam" id="PF22379">
    <property type="entry name" value="OB_MCM10"/>
    <property type="match status" value="1"/>
</dbReference>
<feature type="region of interest" description="Disordered" evidence="8">
    <location>
        <begin position="1"/>
        <end position="79"/>
    </location>
</feature>
<keyword evidence="3" id="KW-0235">DNA replication</keyword>
<feature type="region of interest" description="Disordered" evidence="8">
    <location>
        <begin position="881"/>
        <end position="954"/>
    </location>
</feature>
<proteinExistence type="inferred from homology"/>
<dbReference type="Proteomes" id="UP001642405">
    <property type="component" value="Unassembled WGS sequence"/>
</dbReference>
<feature type="domain" description="Zinc finger Mcm10/DnaG-type" evidence="9">
    <location>
        <begin position="517"/>
        <end position="562"/>
    </location>
</feature>
<feature type="region of interest" description="Disordered" evidence="8">
    <location>
        <begin position="805"/>
        <end position="848"/>
    </location>
</feature>
<evidence type="ECO:0000256" key="8">
    <source>
        <dbReference type="SAM" id="MobiDB-lite"/>
    </source>
</evidence>
<feature type="compositionally biased region" description="Low complexity" evidence="8">
    <location>
        <begin position="881"/>
        <end position="899"/>
    </location>
</feature>
<gene>
    <name evidence="11" type="ORF">SCUCBS95973_006326</name>
</gene>
<evidence type="ECO:0000313" key="12">
    <source>
        <dbReference type="Proteomes" id="UP001642405"/>
    </source>
</evidence>
<evidence type="ECO:0000256" key="2">
    <source>
        <dbReference type="ARBA" id="ARBA00009679"/>
    </source>
</evidence>
<keyword evidence="6" id="KW-0862">Zinc</keyword>
<feature type="compositionally biased region" description="Acidic residues" evidence="8">
    <location>
        <begin position="60"/>
        <end position="79"/>
    </location>
</feature>
<evidence type="ECO:0000256" key="6">
    <source>
        <dbReference type="ARBA" id="ARBA00022833"/>
    </source>
</evidence>
<feature type="region of interest" description="Disordered" evidence="8">
    <location>
        <begin position="194"/>
        <end position="242"/>
    </location>
</feature>
<feature type="compositionally biased region" description="Polar residues" evidence="8">
    <location>
        <begin position="135"/>
        <end position="153"/>
    </location>
</feature>
<organism evidence="11 12">
    <name type="scientific">Sporothrix curviconia</name>
    <dbReference type="NCBI Taxonomy" id="1260050"/>
    <lineage>
        <taxon>Eukaryota</taxon>
        <taxon>Fungi</taxon>
        <taxon>Dikarya</taxon>
        <taxon>Ascomycota</taxon>
        <taxon>Pezizomycotina</taxon>
        <taxon>Sordariomycetes</taxon>
        <taxon>Sordariomycetidae</taxon>
        <taxon>Ophiostomatales</taxon>
        <taxon>Ophiostomataceae</taxon>
        <taxon>Sporothrix</taxon>
    </lineage>
</organism>
<dbReference type="EMBL" id="CAWUHB010000037">
    <property type="protein sequence ID" value="CAK7226815.1"/>
    <property type="molecule type" value="Genomic_DNA"/>
</dbReference>
<feature type="region of interest" description="Disordered" evidence="8">
    <location>
        <begin position="694"/>
        <end position="734"/>
    </location>
</feature>
<feature type="compositionally biased region" description="Acidic residues" evidence="8">
    <location>
        <begin position="943"/>
        <end position="954"/>
    </location>
</feature>
<dbReference type="Pfam" id="PF09329">
    <property type="entry name" value="zf-primase"/>
    <property type="match status" value="1"/>
</dbReference>
<name>A0ABP0C592_9PEZI</name>
<protein>
    <recommendedName>
        <fullName evidence="13">Zinc finger Mcm10/DnaG-type domain-containing protein</fullName>
    </recommendedName>
</protein>
<evidence type="ECO:0000313" key="11">
    <source>
        <dbReference type="EMBL" id="CAK7226815.1"/>
    </source>
</evidence>
<dbReference type="InterPro" id="IPR055065">
    <property type="entry name" value="OB_MCM10"/>
</dbReference>
<dbReference type="PANTHER" id="PTHR13454:SF11">
    <property type="entry name" value="PROTEIN MCM10 HOMOLOG"/>
    <property type="match status" value="1"/>
</dbReference>
<feature type="domain" description="MCM10 OB-fold" evidence="10">
    <location>
        <begin position="367"/>
        <end position="498"/>
    </location>
</feature>
<feature type="region of interest" description="Disordered" evidence="8">
    <location>
        <begin position="119"/>
        <end position="155"/>
    </location>
</feature>
<evidence type="ECO:0000256" key="7">
    <source>
        <dbReference type="ARBA" id="ARBA00023242"/>
    </source>
</evidence>
<dbReference type="InterPro" id="IPR012340">
    <property type="entry name" value="NA-bd_OB-fold"/>
</dbReference>
<sequence length="954" mass="100282">MIPRSPAAEPQWPPRSPGEVLLSTPGGRARLRRLEAARTSPSPSPGRSTRVGSHGREEGDMGMDVDDNDDDNDDDGDDEETLQLQLQEIQAKLRLKKLQAAKAHKAAAAAVASSSALGDMTSARSTPGSARIGTGRNSGAATFHNPRSPQRSTIEVPASPVRRAPSAADVAAAAATQKSPKRVLLGIDKGLRGQDVSLRRPPSSFRRGLTGSASSSSVLGRAAGGSLSSQRESRETCEPAPRPLSFNERLAVARMEEAARQDKSERIQKLRASGFTVGKDEMDQYKAKAVDIPVVDKGPEKFNRDDILSAASGRKPYDDGSGRATLLRRSNTTPNIRSKYTDNNAAPGTKDDTAAAVEPDEASFEPYSGFHLTRRILPHSVVARSVSGMTTYAIQDLLRLVKAPRFELPDVETDVVVFGIIAEKSDPRSHKPAGSSAGPAAKQQDRGKYMVLTLVDLTYQIELFLFKSGFDRFWKLSTGTVVAILNPGIMPPPPGRHDTGKWSLVINSDDDTILEIGNARDLGYCKSMKRDGQLCSSWVNAKRTEFCEFHTNEAAKKMRATRNDLNGAAGFGYNEKSSRGGRGDRGGRDGRGGYGRGGQGGSGRGGGANNSSNSSKGSGYDYLAQSQWFATGTSASSLIDNEVLDGGYADKVERQEGIKRRLAAKERESDIARKLGEIGSGAGRDYMKLAGRDQSLQGASSASKKTTSMSSTASSSSAARSSQHSQLSSSSSMTTLGSAAEQAAASRASLLASIAERRSGNGGGAASTTPSIGIGNIGNSGLHIRHNTPKLGLAESATAPVVHLGPAKRKRPQSALSSGPSGSAAGTTGAADTAATDDSRRRNGLGWGSDLRAKLGRMKDGERLANNQTIQNGFKRAAEQAAAGSAGTATSTLTSSASTPILPAPERSPVRKKTRFLLGGKGIREAGRESLGATGGDGGNGPVDDDDDDELIII</sequence>
<feature type="compositionally biased region" description="Basic and acidic residues" evidence="8">
    <location>
        <begin position="576"/>
        <end position="591"/>
    </location>
</feature>
<feature type="compositionally biased region" description="Gly residues" evidence="8">
    <location>
        <begin position="592"/>
        <end position="608"/>
    </location>
</feature>